<feature type="domain" description="ISXO2-like transposase" evidence="1">
    <location>
        <begin position="61"/>
        <end position="220"/>
    </location>
</feature>
<dbReference type="EMBL" id="JAJSOF020000042">
    <property type="protein sequence ID" value="KAJ4425501.1"/>
    <property type="molecule type" value="Genomic_DNA"/>
</dbReference>
<dbReference type="Pfam" id="PF12762">
    <property type="entry name" value="DDE_Tnp_IS1595"/>
    <property type="match status" value="1"/>
</dbReference>
<dbReference type="PANTHER" id="PTHR47163">
    <property type="entry name" value="DDE_TNP_IS1595 DOMAIN-CONTAINING PROTEIN"/>
    <property type="match status" value="1"/>
</dbReference>
<evidence type="ECO:0000313" key="2">
    <source>
        <dbReference type="EMBL" id="KAJ4425501.1"/>
    </source>
</evidence>
<dbReference type="InterPro" id="IPR024445">
    <property type="entry name" value="Tnp_ISXO2-like"/>
</dbReference>
<gene>
    <name evidence="2" type="ORF">ANN_27695</name>
</gene>
<dbReference type="PANTHER" id="PTHR47163:SF2">
    <property type="entry name" value="SI:DKEY-17M8.2"/>
    <property type="match status" value="1"/>
</dbReference>
<dbReference type="InterPro" id="IPR053164">
    <property type="entry name" value="IS1016-like_transposase"/>
</dbReference>
<protein>
    <recommendedName>
        <fullName evidence="1">ISXO2-like transposase domain-containing protein</fullName>
    </recommendedName>
</protein>
<reference evidence="2 3" key="1">
    <citation type="journal article" date="2022" name="Allergy">
        <title>Genome assembly and annotation of Periplaneta americana reveal a comprehensive cockroach allergen profile.</title>
        <authorList>
            <person name="Wang L."/>
            <person name="Xiong Q."/>
            <person name="Saelim N."/>
            <person name="Wang L."/>
            <person name="Nong W."/>
            <person name="Wan A.T."/>
            <person name="Shi M."/>
            <person name="Liu X."/>
            <person name="Cao Q."/>
            <person name="Hui J.H.L."/>
            <person name="Sookrung N."/>
            <person name="Leung T.F."/>
            <person name="Tungtrongchitr A."/>
            <person name="Tsui S.K.W."/>
        </authorList>
    </citation>
    <scope>NUCLEOTIDE SEQUENCE [LARGE SCALE GENOMIC DNA]</scope>
    <source>
        <strain evidence="2">PWHHKU_190912</strain>
    </source>
</reference>
<sequence>MGDLKLSIDQILQFCAFWCLLPNPRHVTLSEEVEVSRHTVVDWSNFCREVRLDWVYEHRQAIGGPGTIVEIDESKFGRRKYNRGRLIEGQWVFGGVERGNPTNFFMEPVQNRDAETLVNLIQEWILPGTTIVSDCWKAYITLQNQGFLHLRVNHSVEFVDTADSGEIHIENLRRLAGEHITIHTQNIERKWSTVKYSIPAFGRRKQHFEGYFAEYIFKSNFSRSRLICEFFKRASLLYPPPQ</sequence>
<accession>A0ABQ8RUX2</accession>
<dbReference type="Proteomes" id="UP001148838">
    <property type="component" value="Unassembled WGS sequence"/>
</dbReference>
<name>A0ABQ8RUX2_PERAM</name>
<comment type="caution">
    <text evidence="2">The sequence shown here is derived from an EMBL/GenBank/DDBJ whole genome shotgun (WGS) entry which is preliminary data.</text>
</comment>
<dbReference type="SMART" id="SM01126">
    <property type="entry name" value="DDE_Tnp_IS1595"/>
    <property type="match status" value="1"/>
</dbReference>
<organism evidence="2 3">
    <name type="scientific">Periplaneta americana</name>
    <name type="common">American cockroach</name>
    <name type="synonym">Blatta americana</name>
    <dbReference type="NCBI Taxonomy" id="6978"/>
    <lineage>
        <taxon>Eukaryota</taxon>
        <taxon>Metazoa</taxon>
        <taxon>Ecdysozoa</taxon>
        <taxon>Arthropoda</taxon>
        <taxon>Hexapoda</taxon>
        <taxon>Insecta</taxon>
        <taxon>Pterygota</taxon>
        <taxon>Neoptera</taxon>
        <taxon>Polyneoptera</taxon>
        <taxon>Dictyoptera</taxon>
        <taxon>Blattodea</taxon>
        <taxon>Blattoidea</taxon>
        <taxon>Blattidae</taxon>
        <taxon>Blattinae</taxon>
        <taxon>Periplaneta</taxon>
    </lineage>
</organism>
<evidence type="ECO:0000313" key="3">
    <source>
        <dbReference type="Proteomes" id="UP001148838"/>
    </source>
</evidence>
<keyword evidence="3" id="KW-1185">Reference proteome</keyword>
<proteinExistence type="predicted"/>
<evidence type="ECO:0000259" key="1">
    <source>
        <dbReference type="SMART" id="SM01126"/>
    </source>
</evidence>